<keyword evidence="1" id="KW-1185">Reference proteome</keyword>
<gene>
    <name evidence="2" type="primary">LOC114076731</name>
</gene>
<protein>
    <submittedName>
        <fullName evidence="2">Uncharacterized protein LOC114076731</fullName>
    </submittedName>
</protein>
<accession>A0ABM1V7Z3</accession>
<name>A0ABM1V7Z3_SOLPN</name>
<evidence type="ECO:0000313" key="1">
    <source>
        <dbReference type="Proteomes" id="UP000694930"/>
    </source>
</evidence>
<dbReference type="RefSeq" id="XP_027771861.1">
    <property type="nucleotide sequence ID" value="XM_027916060.1"/>
</dbReference>
<proteinExistence type="predicted"/>
<organism evidence="1 2">
    <name type="scientific">Solanum pennellii</name>
    <name type="common">Tomato</name>
    <name type="synonym">Lycopersicon pennellii</name>
    <dbReference type="NCBI Taxonomy" id="28526"/>
    <lineage>
        <taxon>Eukaryota</taxon>
        <taxon>Viridiplantae</taxon>
        <taxon>Streptophyta</taxon>
        <taxon>Embryophyta</taxon>
        <taxon>Tracheophyta</taxon>
        <taxon>Spermatophyta</taxon>
        <taxon>Magnoliopsida</taxon>
        <taxon>eudicotyledons</taxon>
        <taxon>Gunneridae</taxon>
        <taxon>Pentapetalae</taxon>
        <taxon>asterids</taxon>
        <taxon>lamiids</taxon>
        <taxon>Solanales</taxon>
        <taxon>Solanaceae</taxon>
        <taxon>Solanoideae</taxon>
        <taxon>Solaneae</taxon>
        <taxon>Solanum</taxon>
        <taxon>Solanum subgen. Lycopersicon</taxon>
    </lineage>
</organism>
<dbReference type="GeneID" id="114076731"/>
<evidence type="ECO:0000313" key="2">
    <source>
        <dbReference type="RefSeq" id="XP_027771861.1"/>
    </source>
</evidence>
<reference evidence="2" key="2">
    <citation type="submission" date="2025-08" db="UniProtKB">
        <authorList>
            <consortium name="RefSeq"/>
        </authorList>
    </citation>
    <scope>IDENTIFICATION</scope>
</reference>
<sequence length="143" mass="16142">MSSIHPLSLKISIFSKFNFIKIGYGPSNNTYENECRILNFEPEVPQVVIDLLAEQVAPDNVFKELSQAMTDQPNSEVIALVKPNVGETAKMISDFTNINPLDFHGSKVKEDPQELIDEMYKIVGIMGFSVTTRKYSLEVTRRT</sequence>
<dbReference type="Proteomes" id="UP000694930">
    <property type="component" value="Chromosome 4"/>
</dbReference>
<reference evidence="1" key="1">
    <citation type="journal article" date="2014" name="Nat. Genet.">
        <title>The genome of the stress-tolerant wild tomato species Solanum pennellii.</title>
        <authorList>
            <person name="Bolger A."/>
            <person name="Scossa F."/>
            <person name="Bolger M.E."/>
            <person name="Lanz C."/>
            <person name="Maumus F."/>
            <person name="Tohge T."/>
            <person name="Quesneville H."/>
            <person name="Alseekh S."/>
            <person name="Sorensen I."/>
            <person name="Lichtenstein G."/>
            <person name="Fich E.A."/>
            <person name="Conte M."/>
            <person name="Keller H."/>
            <person name="Schneeberger K."/>
            <person name="Schwacke R."/>
            <person name="Ofner I."/>
            <person name="Vrebalov J."/>
            <person name="Xu Y."/>
            <person name="Osorio S."/>
            <person name="Aflitos S.A."/>
            <person name="Schijlen E."/>
            <person name="Jimenez-Gomez J.M."/>
            <person name="Ryngajllo M."/>
            <person name="Kimura S."/>
            <person name="Kumar R."/>
            <person name="Koenig D."/>
            <person name="Headland L.R."/>
            <person name="Maloof J.N."/>
            <person name="Sinha N."/>
            <person name="van Ham R.C."/>
            <person name="Lankhorst R.K."/>
            <person name="Mao L."/>
            <person name="Vogel A."/>
            <person name="Arsova B."/>
            <person name="Panstruga R."/>
            <person name="Fei Z."/>
            <person name="Rose J.K."/>
            <person name="Zamir D."/>
            <person name="Carrari F."/>
            <person name="Giovannoni J.J."/>
            <person name="Weigel D."/>
            <person name="Usadel B."/>
            <person name="Fernie A.R."/>
        </authorList>
    </citation>
    <scope>NUCLEOTIDE SEQUENCE [LARGE SCALE GENOMIC DNA]</scope>
    <source>
        <strain evidence="1">cv. LA0716</strain>
    </source>
</reference>